<dbReference type="PANTHER" id="PTHR42839">
    <property type="entry name" value="ISOCHORISMATE SYNTHASE ENTC"/>
    <property type="match status" value="1"/>
</dbReference>
<feature type="domain" description="Chorismate-utilising enzyme C-terminal" evidence="6">
    <location>
        <begin position="140"/>
        <end position="392"/>
    </location>
</feature>
<dbReference type="STRING" id="320787.CA2015_3098"/>
<accession>A0A0H4PI13</accession>
<evidence type="ECO:0000256" key="2">
    <source>
        <dbReference type="ARBA" id="ARBA00005297"/>
    </source>
</evidence>
<organism evidence="7 8">
    <name type="scientific">Cyclobacterium amurskyense</name>
    <dbReference type="NCBI Taxonomy" id="320787"/>
    <lineage>
        <taxon>Bacteria</taxon>
        <taxon>Pseudomonadati</taxon>
        <taxon>Bacteroidota</taxon>
        <taxon>Cytophagia</taxon>
        <taxon>Cytophagales</taxon>
        <taxon>Cyclobacteriaceae</taxon>
        <taxon>Cyclobacterium</taxon>
    </lineage>
</organism>
<reference evidence="7 8" key="1">
    <citation type="submission" date="2015-07" db="EMBL/GenBank/DDBJ databases">
        <authorList>
            <person name="Kim K.M."/>
        </authorList>
    </citation>
    <scope>NUCLEOTIDE SEQUENCE [LARGE SCALE GENOMIC DNA]</scope>
    <source>
        <strain evidence="7 8">KCTC 12363</strain>
    </source>
</reference>
<evidence type="ECO:0000313" key="7">
    <source>
        <dbReference type="EMBL" id="AKP52498.1"/>
    </source>
</evidence>
<evidence type="ECO:0000256" key="5">
    <source>
        <dbReference type="ARBA" id="ARBA00041564"/>
    </source>
</evidence>
<sequence>MEATNTQLKASKELVISSFFVNAFRSNASIAVWRKPGSSKVESITDKDPDGYDGPLKDLDLLPPGFMIHPFNNSQQHPPLYIKASSYYSFHLNNEAPEESENTELPEVADVKEEELAAEIREFILKSQVKSTANTSTTTKSSFIATVTKAIEAINSGDLYKVVPAKIKHIELPEDFDLASVFLKLCEIYPKAFINCFYSEKTGLWIGASPETLIKTKGDEFYTMALAGTQKAKGEDPLKNAAWTQKEIEEQALVSRYIVDCFKKIRLREYSEIGPKTTVAGGLLHLKSEFLVDMKNTNFPQLGSVMLALLHPTSAVCGMPKEKAMEFLQRHEAFDREYFSGFIGPVNMNEETVLFVNLRCAKLNNKKTLLFAGAGITEDSVPEKEWEETEMKCNIIGQFIQTQ</sequence>
<gene>
    <name evidence="7" type="ORF">CA2015_3098</name>
</gene>
<comment type="similarity">
    <text evidence="2">Belongs to the isochorismate synthase family.</text>
</comment>
<dbReference type="InterPro" id="IPR015890">
    <property type="entry name" value="Chorismate_C"/>
</dbReference>
<dbReference type="PANTHER" id="PTHR42839:SF2">
    <property type="entry name" value="ISOCHORISMATE SYNTHASE ENTC"/>
    <property type="match status" value="1"/>
</dbReference>
<dbReference type="KEGG" id="camu:CA2015_3098"/>
<comment type="catalytic activity">
    <reaction evidence="1">
        <text>chorismate = isochorismate</text>
        <dbReference type="Rhea" id="RHEA:18985"/>
        <dbReference type="ChEBI" id="CHEBI:29748"/>
        <dbReference type="ChEBI" id="CHEBI:29780"/>
        <dbReference type="EC" id="5.4.4.2"/>
    </reaction>
</comment>
<dbReference type="EC" id="5.4.4.2" evidence="3"/>
<protein>
    <recommendedName>
        <fullName evidence="3">isochorismate synthase</fullName>
        <ecNumber evidence="3">5.4.4.2</ecNumber>
    </recommendedName>
    <alternativeName>
        <fullName evidence="5">Isochorismate mutase</fullName>
    </alternativeName>
</protein>
<keyword evidence="8" id="KW-1185">Reference proteome</keyword>
<evidence type="ECO:0000259" key="6">
    <source>
        <dbReference type="Pfam" id="PF00425"/>
    </source>
</evidence>
<dbReference type="PATRIC" id="fig|320787.5.peg.3385"/>
<dbReference type="InterPro" id="IPR004561">
    <property type="entry name" value="IsoChor_synthase"/>
</dbReference>
<dbReference type="Pfam" id="PF00425">
    <property type="entry name" value="Chorismate_bind"/>
    <property type="match status" value="1"/>
</dbReference>
<dbReference type="Proteomes" id="UP000036520">
    <property type="component" value="Chromosome"/>
</dbReference>
<name>A0A0H4PI13_9BACT</name>
<dbReference type="GO" id="GO:0008909">
    <property type="term" value="F:isochorismate synthase activity"/>
    <property type="evidence" value="ECO:0007669"/>
    <property type="project" value="UniProtKB-EC"/>
</dbReference>
<dbReference type="RefSeq" id="WP_048642704.1">
    <property type="nucleotide sequence ID" value="NZ_CP012040.1"/>
</dbReference>
<dbReference type="EMBL" id="CP012040">
    <property type="protein sequence ID" value="AKP52498.1"/>
    <property type="molecule type" value="Genomic_DNA"/>
</dbReference>
<dbReference type="AlphaFoldDB" id="A0A0H4PI13"/>
<dbReference type="OrthoDB" id="9806579at2"/>
<dbReference type="InterPro" id="IPR005801">
    <property type="entry name" value="ADC_synthase"/>
</dbReference>
<evidence type="ECO:0000256" key="1">
    <source>
        <dbReference type="ARBA" id="ARBA00000799"/>
    </source>
</evidence>
<dbReference type="SUPFAM" id="SSF56322">
    <property type="entry name" value="ADC synthase"/>
    <property type="match status" value="1"/>
</dbReference>
<evidence type="ECO:0000256" key="4">
    <source>
        <dbReference type="ARBA" id="ARBA00023235"/>
    </source>
</evidence>
<evidence type="ECO:0000313" key="8">
    <source>
        <dbReference type="Proteomes" id="UP000036520"/>
    </source>
</evidence>
<keyword evidence="4" id="KW-0413">Isomerase</keyword>
<dbReference type="NCBIfam" id="TIGR00543">
    <property type="entry name" value="isochor_syn"/>
    <property type="match status" value="1"/>
</dbReference>
<evidence type="ECO:0000256" key="3">
    <source>
        <dbReference type="ARBA" id="ARBA00012824"/>
    </source>
</evidence>
<dbReference type="Gene3D" id="3.60.120.10">
    <property type="entry name" value="Anthranilate synthase"/>
    <property type="match status" value="1"/>
</dbReference>
<proteinExistence type="inferred from homology"/>